<feature type="transmembrane region" description="Helical" evidence="2">
    <location>
        <begin position="585"/>
        <end position="606"/>
    </location>
</feature>
<evidence type="ECO:0000256" key="1">
    <source>
        <dbReference type="SAM" id="MobiDB-lite"/>
    </source>
</evidence>
<keyword evidence="2" id="KW-0812">Transmembrane</keyword>
<reference evidence="3" key="1">
    <citation type="submission" date="2021-03" db="EMBL/GenBank/DDBJ databases">
        <title>Revisited historic fungal species revealed as producer of novel bioactive compounds through whole genome sequencing and comparative genomics.</title>
        <authorList>
            <person name="Vignolle G.A."/>
            <person name="Hochenegger N."/>
            <person name="Mach R.L."/>
            <person name="Mach-Aigner A.R."/>
            <person name="Javad Rahimi M."/>
            <person name="Salim K.A."/>
            <person name="Chan C.M."/>
            <person name="Lim L.B.L."/>
            <person name="Cai F."/>
            <person name="Druzhinina I.S."/>
            <person name="U'Ren J.M."/>
            <person name="Derntl C."/>
        </authorList>
    </citation>
    <scope>NUCLEOTIDE SEQUENCE</scope>
    <source>
        <strain evidence="3">TUCIM 5799</strain>
    </source>
</reference>
<organism evidence="3 4">
    <name type="scientific">Neoarthrinium moseri</name>
    <dbReference type="NCBI Taxonomy" id="1658444"/>
    <lineage>
        <taxon>Eukaryota</taxon>
        <taxon>Fungi</taxon>
        <taxon>Dikarya</taxon>
        <taxon>Ascomycota</taxon>
        <taxon>Pezizomycotina</taxon>
        <taxon>Sordariomycetes</taxon>
        <taxon>Xylariomycetidae</taxon>
        <taxon>Amphisphaeriales</taxon>
        <taxon>Apiosporaceae</taxon>
        <taxon>Neoarthrinium</taxon>
    </lineage>
</organism>
<keyword evidence="2" id="KW-0472">Membrane</keyword>
<feature type="transmembrane region" description="Helical" evidence="2">
    <location>
        <begin position="104"/>
        <end position="124"/>
    </location>
</feature>
<sequence>MPPAPGGNSHALPSSRSRSAFEPLREAQDGEPVMGYSAVPVDGDWRDPYDTYDQPVDNDDSSETSSHLRSGHGKAHEVLPTDVQEVSSPANWQSSWRPFYLQRVVLLGFLAVMAIMVIALEVMFSLSVRRQGLVPAQSNLRYLWTYGPTTVIVILGAFWGRVEYETQLTAPWLRMEKDGKTSDALLLDYINMFSLSVPFRAIKKRDFKVAAASTISFLLVVEAVISTALFTLSPTQFLGTSVPVFMNTQFDDDPAKLQNPSELPFFGILGLTLDNMSYPEGCSEVYAYQTFNSTEPSALDITAVVDGLSLELDCQESDSALAGIEYGRLFQESSFKMWEVDWSKMQINHDGCRANLSLDTSMLTPSMDPSKAEGTTGSRHIMWLGSLRGFGTGQCGSTDPDSNRLLLMSAKLDYMYYNVTNTTWAGNAGNDVHMKTLNISSTSLFCAPRFNMVSLAVTKNSTGIQDISMPLNTSSKSISNVHPWVVVQDHLKTVPRGIFSATPPVMVGNTKVFGNDYFDAVMRTCGDDCNGESALLDGALLQRYLVKHYQQYAAFLFHQSFKSPAEITASGTATTVTNRLKVQSLACHLMVGLFVLIMAILVGFIISMPTNIFFPLEPGSIISYVIVSALALIGTPPSHVGGASKEGMAKEIRSWLGEPEKQGAGFFEKREEQLTTTGHLISGTPKFRFPTALRPYTRGPVYLFMLGCVATLEATLHLSWKNQGLGYVPDETYLHYAWTTLPAVVLSILGLFMSSVDIQSRILVPYHALSRGAWFDYLNLDLLRPLLPMALVQEFRIKNFAAFMGTIAALIASKFTIGSASLFHAEVFAASGSATLRSTSTIVVDHLYNLDGVISTSNLYTTALVLGSNLSYTPLIYEDLLIPSLTLDKDLAITSVPSQNLSSLIVQATVPALRPGMNCSLYPTSSISTGEFRNRQINQISVATYEGISVNITGQQCSWQFASGNWQAYTNNTATFAKNLTSEFYFGSGTFNDGVAVVPCSDDVLYIWGQYPDPGVSSPVSISAMGCNRTAESVDVEVTYVGADLQLDPANPPRPLEATAKMIPGRFNISDGGDDIFGVYYGNLASLTPPNDTLFDEFFSQLVTSRYAIPLTSLKDASQAEAVKDAIMFQHGVYAAQYIDMRHRVALNSSLTVFPALSSAAAGGDTGVYNATITNPWGSSRIVQDEVGTRILEVLLLIALVLSALSWALGPWKPVLPRSPTNIASVLALLSGGDLLEHLHGQDSMKEWHNLEELRAVLGDESRFWVGMGPPKSDGEKRFGIWLT</sequence>
<proteinExistence type="predicted"/>
<dbReference type="PANTHER" id="PTHR37544">
    <property type="entry name" value="SPRAY-RELATED"/>
    <property type="match status" value="1"/>
</dbReference>
<feature type="region of interest" description="Disordered" evidence="1">
    <location>
        <begin position="1"/>
        <end position="79"/>
    </location>
</feature>
<name>A0A9Q0ARA2_9PEZI</name>
<dbReference type="PANTHER" id="PTHR37544:SF1">
    <property type="entry name" value="PHOSPHORIBOSYLAMINOIMIDAZOLE-SUCCINOCARBOXAMIDE SYNTHASE"/>
    <property type="match status" value="1"/>
</dbReference>
<accession>A0A9Q0ARA2</accession>
<feature type="transmembrane region" description="Helical" evidence="2">
    <location>
        <begin position="732"/>
        <end position="752"/>
    </location>
</feature>
<evidence type="ECO:0000256" key="2">
    <source>
        <dbReference type="SAM" id="Phobius"/>
    </source>
</evidence>
<feature type="transmembrane region" description="Helical" evidence="2">
    <location>
        <begin position="209"/>
        <end position="232"/>
    </location>
</feature>
<comment type="caution">
    <text evidence="3">The sequence shown here is derived from an EMBL/GenBank/DDBJ whole genome shotgun (WGS) entry which is preliminary data.</text>
</comment>
<feature type="transmembrane region" description="Helical" evidence="2">
    <location>
        <begin position="144"/>
        <end position="164"/>
    </location>
</feature>
<keyword evidence="2" id="KW-1133">Transmembrane helix</keyword>
<dbReference type="InterPro" id="IPR021840">
    <property type="entry name" value="DUF3433"/>
</dbReference>
<evidence type="ECO:0000313" key="3">
    <source>
        <dbReference type="EMBL" id="KAI1872540.1"/>
    </source>
</evidence>
<dbReference type="Pfam" id="PF11915">
    <property type="entry name" value="DUF3433"/>
    <property type="match status" value="2"/>
</dbReference>
<feature type="transmembrane region" description="Helical" evidence="2">
    <location>
        <begin position="612"/>
        <end position="633"/>
    </location>
</feature>
<keyword evidence="4" id="KW-1185">Reference proteome</keyword>
<feature type="transmembrane region" description="Helical" evidence="2">
    <location>
        <begin position="701"/>
        <end position="720"/>
    </location>
</feature>
<protein>
    <submittedName>
        <fullName evidence="3">Uncharacterized protein</fullName>
    </submittedName>
</protein>
<gene>
    <name evidence="3" type="ORF">JX265_005420</name>
</gene>
<dbReference type="EMBL" id="JAFIMR010000011">
    <property type="protein sequence ID" value="KAI1872540.1"/>
    <property type="molecule type" value="Genomic_DNA"/>
</dbReference>
<dbReference type="Proteomes" id="UP000829685">
    <property type="component" value="Unassembled WGS sequence"/>
</dbReference>
<evidence type="ECO:0000313" key="4">
    <source>
        <dbReference type="Proteomes" id="UP000829685"/>
    </source>
</evidence>